<accession>A0AC61NPI3</accession>
<name>A0AC61NPI3_9BACT</name>
<keyword evidence="2" id="KW-1185">Reference proteome</keyword>
<sequence length="218" mass="25622">MLTESEKEELRASSEERRLELLEKVNRKGCFVGIFIFSGIFLFIIAMIYFDNTLRKIPNDFILMGIMLFMLVPMVMALKVKEASDKLNSYRGDSGLSYRWGIDMDVIEVRNYSSLGNSSLGDSSHQANFLYIEVRYDGSYNDEEYNVIEYYEYLLERIYTNEYENNQHMKIIESFVKQFKNDIILELDAYEDTLNGLLVKKIPLEECVKEYCMLPVEE</sequence>
<dbReference type="EMBL" id="CP081303">
    <property type="protein sequence ID" value="QZE15917.1"/>
    <property type="molecule type" value="Genomic_DNA"/>
</dbReference>
<organism evidence="1 2">
    <name type="scientific">Halosquirtibacter laminarini</name>
    <dbReference type="NCBI Taxonomy" id="3374600"/>
    <lineage>
        <taxon>Bacteria</taxon>
        <taxon>Pseudomonadati</taxon>
        <taxon>Bacteroidota</taxon>
        <taxon>Bacteroidia</taxon>
        <taxon>Marinilabiliales</taxon>
        <taxon>Prolixibacteraceae</taxon>
        <taxon>Halosquirtibacter</taxon>
    </lineage>
</organism>
<evidence type="ECO:0000313" key="2">
    <source>
        <dbReference type="Proteomes" id="UP000826212"/>
    </source>
</evidence>
<proteinExistence type="predicted"/>
<dbReference type="Proteomes" id="UP000826212">
    <property type="component" value="Chromosome"/>
</dbReference>
<gene>
    <name evidence="1" type="ORF">K4L44_08815</name>
</gene>
<evidence type="ECO:0000313" key="1">
    <source>
        <dbReference type="EMBL" id="QZE15917.1"/>
    </source>
</evidence>
<protein>
    <submittedName>
        <fullName evidence="1">Uncharacterized protein</fullName>
    </submittedName>
</protein>
<reference evidence="1" key="1">
    <citation type="submission" date="2021-08" db="EMBL/GenBank/DDBJ databases">
        <title>Novel anaerobic bacterium isolated from sea squirt in East Sea, Republic of Korea.</title>
        <authorList>
            <person name="Nguyen T.H."/>
            <person name="Li Z."/>
            <person name="Lee Y.-J."/>
            <person name="Ko J."/>
            <person name="Kim S.-G."/>
        </authorList>
    </citation>
    <scope>NUCLEOTIDE SEQUENCE</scope>
    <source>
        <strain evidence="1">KCTC 25031</strain>
    </source>
</reference>